<accession>A0A4D4J3P4</accession>
<evidence type="ECO:0000313" key="2">
    <source>
        <dbReference type="EMBL" id="GDY29378.1"/>
    </source>
</evidence>
<feature type="transmembrane region" description="Helical" evidence="1">
    <location>
        <begin position="73"/>
        <end position="104"/>
    </location>
</feature>
<evidence type="ECO:0000313" key="3">
    <source>
        <dbReference type="Proteomes" id="UP000298860"/>
    </source>
</evidence>
<evidence type="ECO:0000256" key="1">
    <source>
        <dbReference type="SAM" id="Phobius"/>
    </source>
</evidence>
<reference evidence="3" key="1">
    <citation type="submission" date="2019-04" db="EMBL/GenBank/DDBJ databases">
        <title>Draft genome sequence of Pseudonocardiaceae bacterium SL3-2-4.</title>
        <authorList>
            <person name="Ningsih F."/>
            <person name="Yokota A."/>
            <person name="Sakai Y."/>
            <person name="Nanatani K."/>
            <person name="Yabe S."/>
            <person name="Oetari A."/>
            <person name="Sjamsuridzal W."/>
        </authorList>
    </citation>
    <scope>NUCLEOTIDE SEQUENCE [LARGE SCALE GENOMIC DNA]</scope>
    <source>
        <strain evidence="3">SL3-2-4</strain>
    </source>
</reference>
<feature type="transmembrane region" description="Helical" evidence="1">
    <location>
        <begin position="110"/>
        <end position="131"/>
    </location>
</feature>
<organism evidence="2 3">
    <name type="scientific">Gandjariella thermophila</name>
    <dbReference type="NCBI Taxonomy" id="1931992"/>
    <lineage>
        <taxon>Bacteria</taxon>
        <taxon>Bacillati</taxon>
        <taxon>Actinomycetota</taxon>
        <taxon>Actinomycetes</taxon>
        <taxon>Pseudonocardiales</taxon>
        <taxon>Pseudonocardiaceae</taxon>
        <taxon>Gandjariella</taxon>
    </lineage>
</organism>
<name>A0A4D4J3P4_9PSEU</name>
<keyword evidence="1" id="KW-1133">Transmembrane helix</keyword>
<sequence>MTQQDRAARRRPVWRRYAWLPPILAAAVLWPLAGFPVIPVAVAVAVLLVARILLGFLPGFLRRRRTLVLSAVLLALDLYLVTLVSVWAWLIVAGVALIAGGIAAYPRLPVAVPLGAAGLAAIVTATVALSIEHHQAAVAEQQQSRQEQQEHQAALLPANPSETLTALATYIARGNATAACLLFSANPQQDARPEFVHAVAGATSCPDAVARLHQQVTDQNEYPEMRPPAESTGGSTPVIDGCQASWDDPTSGAAVPAPGPKLGRLTVQKQGGGGYQIVHYEPCAAGQ</sequence>
<dbReference type="AlphaFoldDB" id="A0A4D4J3P4"/>
<gene>
    <name evidence="2" type="ORF">GTS_10110</name>
</gene>
<keyword evidence="1" id="KW-0812">Transmembrane</keyword>
<dbReference type="EMBL" id="BJFL01000003">
    <property type="protein sequence ID" value="GDY29378.1"/>
    <property type="molecule type" value="Genomic_DNA"/>
</dbReference>
<feature type="transmembrane region" description="Helical" evidence="1">
    <location>
        <begin position="39"/>
        <end position="61"/>
    </location>
</feature>
<comment type="caution">
    <text evidence="2">The sequence shown here is derived from an EMBL/GenBank/DDBJ whole genome shotgun (WGS) entry which is preliminary data.</text>
</comment>
<dbReference type="Proteomes" id="UP000298860">
    <property type="component" value="Unassembled WGS sequence"/>
</dbReference>
<keyword evidence="1" id="KW-0472">Membrane</keyword>
<proteinExistence type="predicted"/>
<feature type="transmembrane region" description="Helical" evidence="1">
    <location>
        <begin position="16"/>
        <end position="33"/>
    </location>
</feature>
<dbReference type="OrthoDB" id="3700940at2"/>
<protein>
    <submittedName>
        <fullName evidence="2">Uncharacterized protein</fullName>
    </submittedName>
</protein>
<dbReference type="RefSeq" id="WP_137812549.1">
    <property type="nucleotide sequence ID" value="NZ_BJFL01000003.1"/>
</dbReference>
<keyword evidence="3" id="KW-1185">Reference proteome</keyword>